<dbReference type="CDD" id="cd02877">
    <property type="entry name" value="GH18_hevamine_XipI_class_III"/>
    <property type="match status" value="1"/>
</dbReference>
<dbReference type="EMBL" id="JAULSV010000006">
    <property type="protein sequence ID" value="KAK0641763.1"/>
    <property type="molecule type" value="Genomic_DNA"/>
</dbReference>
<dbReference type="GO" id="GO:0000272">
    <property type="term" value="P:polysaccharide catabolic process"/>
    <property type="evidence" value="ECO:0007669"/>
    <property type="project" value="UniProtKB-KW"/>
</dbReference>
<dbReference type="GO" id="GO:0008843">
    <property type="term" value="F:endochitinase activity"/>
    <property type="evidence" value="ECO:0007669"/>
    <property type="project" value="UniProtKB-EC"/>
</dbReference>
<dbReference type="EC" id="3.2.1.14" evidence="3"/>
<organism evidence="18 19">
    <name type="scientific">Cercophora newfieldiana</name>
    <dbReference type="NCBI Taxonomy" id="92897"/>
    <lineage>
        <taxon>Eukaryota</taxon>
        <taxon>Fungi</taxon>
        <taxon>Dikarya</taxon>
        <taxon>Ascomycota</taxon>
        <taxon>Pezizomycotina</taxon>
        <taxon>Sordariomycetes</taxon>
        <taxon>Sordariomycetidae</taxon>
        <taxon>Sordariales</taxon>
        <taxon>Lasiosphaeriaceae</taxon>
        <taxon>Cercophora</taxon>
    </lineage>
</organism>
<keyword evidence="8" id="KW-0146">Chitin degradation</keyword>
<dbReference type="Gene3D" id="3.20.20.80">
    <property type="entry name" value="Glycosidases"/>
    <property type="match status" value="1"/>
</dbReference>
<feature type="compositionally biased region" description="Gly residues" evidence="14">
    <location>
        <begin position="335"/>
        <end position="356"/>
    </location>
</feature>
<keyword evidence="11" id="KW-0624">Polysaccharide degradation</keyword>
<dbReference type="GO" id="GO:0005576">
    <property type="term" value="C:extracellular region"/>
    <property type="evidence" value="ECO:0007669"/>
    <property type="project" value="UniProtKB-SubCell"/>
</dbReference>
<evidence type="ECO:0000256" key="3">
    <source>
        <dbReference type="ARBA" id="ARBA00012729"/>
    </source>
</evidence>
<evidence type="ECO:0000256" key="5">
    <source>
        <dbReference type="ARBA" id="ARBA00022669"/>
    </source>
</evidence>
<dbReference type="InterPro" id="IPR000254">
    <property type="entry name" value="CBD"/>
</dbReference>
<evidence type="ECO:0000259" key="17">
    <source>
        <dbReference type="PROSITE" id="PS51910"/>
    </source>
</evidence>
<keyword evidence="10 13" id="KW-0326">Glycosidase</keyword>
<dbReference type="PANTHER" id="PTHR45708">
    <property type="entry name" value="ENDOCHITINASE"/>
    <property type="match status" value="1"/>
</dbReference>
<comment type="catalytic activity">
    <reaction evidence="1">
        <text>Random endo-hydrolysis of N-acetyl-beta-D-glucosaminide (1-&gt;4)-beta-linkages in chitin and chitodextrins.</text>
        <dbReference type="EC" id="3.2.1.14"/>
    </reaction>
</comment>
<comment type="similarity">
    <text evidence="12">Belongs to the glycosyl hydrolase 18 family. Chitinase class III subfamily.</text>
</comment>
<evidence type="ECO:0000256" key="9">
    <source>
        <dbReference type="ARBA" id="ARBA00023277"/>
    </source>
</evidence>
<dbReference type="InterPro" id="IPR001223">
    <property type="entry name" value="Glyco_hydro18_cat"/>
</dbReference>
<evidence type="ECO:0000256" key="7">
    <source>
        <dbReference type="ARBA" id="ARBA00022801"/>
    </source>
</evidence>
<keyword evidence="9" id="KW-0119">Carbohydrate metabolism</keyword>
<keyword evidence="19" id="KW-1185">Reference proteome</keyword>
<comment type="subcellular location">
    <subcellularLocation>
        <location evidence="2">Secreted</location>
    </subcellularLocation>
</comment>
<evidence type="ECO:0000313" key="19">
    <source>
        <dbReference type="Proteomes" id="UP001174936"/>
    </source>
</evidence>
<dbReference type="SMART" id="SM00236">
    <property type="entry name" value="fCBD"/>
    <property type="match status" value="1"/>
</dbReference>
<keyword evidence="6 15" id="KW-0732">Signal</keyword>
<evidence type="ECO:0000256" key="13">
    <source>
        <dbReference type="RuleBase" id="RU000489"/>
    </source>
</evidence>
<dbReference type="InterPro" id="IPR017853">
    <property type="entry name" value="GH"/>
</dbReference>
<comment type="caution">
    <text evidence="18">The sequence shown here is derived from an EMBL/GenBank/DDBJ whole genome shotgun (WGS) entry which is preliminary data.</text>
</comment>
<proteinExistence type="inferred from homology"/>
<evidence type="ECO:0000256" key="8">
    <source>
        <dbReference type="ARBA" id="ARBA00023024"/>
    </source>
</evidence>
<dbReference type="PROSITE" id="PS51164">
    <property type="entry name" value="CBM1_2"/>
    <property type="match status" value="1"/>
</dbReference>
<dbReference type="GO" id="GO:0008061">
    <property type="term" value="F:chitin binding"/>
    <property type="evidence" value="ECO:0007669"/>
    <property type="project" value="UniProtKB-KW"/>
</dbReference>
<evidence type="ECO:0000256" key="15">
    <source>
        <dbReference type="SAM" id="SignalP"/>
    </source>
</evidence>
<dbReference type="InterPro" id="IPR045321">
    <property type="entry name" value="Cts1-like"/>
</dbReference>
<feature type="chain" id="PRO_5041468287" description="chitinase" evidence="15">
    <location>
        <begin position="23"/>
        <end position="405"/>
    </location>
</feature>
<evidence type="ECO:0000256" key="6">
    <source>
        <dbReference type="ARBA" id="ARBA00022729"/>
    </source>
</evidence>
<keyword evidence="7 13" id="KW-0378">Hydrolase</keyword>
<evidence type="ECO:0000256" key="14">
    <source>
        <dbReference type="SAM" id="MobiDB-lite"/>
    </source>
</evidence>
<dbReference type="InterPro" id="IPR001579">
    <property type="entry name" value="Glyco_hydro_18_chit_AS"/>
</dbReference>
<evidence type="ECO:0000256" key="2">
    <source>
        <dbReference type="ARBA" id="ARBA00004613"/>
    </source>
</evidence>
<reference evidence="18" key="1">
    <citation type="submission" date="2023-06" db="EMBL/GenBank/DDBJ databases">
        <title>Genome-scale phylogeny and comparative genomics of the fungal order Sordariales.</title>
        <authorList>
            <consortium name="Lawrence Berkeley National Laboratory"/>
            <person name="Hensen N."/>
            <person name="Bonometti L."/>
            <person name="Westerberg I."/>
            <person name="Brannstrom I.O."/>
            <person name="Guillou S."/>
            <person name="Cros-Aarteil S."/>
            <person name="Calhoun S."/>
            <person name="Haridas S."/>
            <person name="Kuo A."/>
            <person name="Mondo S."/>
            <person name="Pangilinan J."/>
            <person name="Riley R."/>
            <person name="Labutti K."/>
            <person name="Andreopoulos B."/>
            <person name="Lipzen A."/>
            <person name="Chen C."/>
            <person name="Yanf M."/>
            <person name="Daum C."/>
            <person name="Ng V."/>
            <person name="Clum A."/>
            <person name="Steindorff A."/>
            <person name="Ohm R."/>
            <person name="Martin F."/>
            <person name="Silar P."/>
            <person name="Natvig D."/>
            <person name="Lalanne C."/>
            <person name="Gautier V."/>
            <person name="Ament-Velasquez S.L."/>
            <person name="Kruys A."/>
            <person name="Hutchinson M.I."/>
            <person name="Powell A.J."/>
            <person name="Barry K."/>
            <person name="Miller A.N."/>
            <person name="Grigoriev I.V."/>
            <person name="Debuchy R."/>
            <person name="Gladieux P."/>
            <person name="Thoren M.H."/>
            <person name="Johannesson H."/>
        </authorList>
    </citation>
    <scope>NUCLEOTIDE SEQUENCE</scope>
    <source>
        <strain evidence="18">SMH2532-1</strain>
    </source>
</reference>
<sequence>MVSKTTTLALWGLAPFFRQALAGFLANSQNNIAIYWGQNSANRPNSQQRLASYCTNTAVNIIPIAFLHSIKNPTLVNFANAGDNCTTFPNSQLLSCPEIESDIQFCQSAGKTLLLSLGGATYTEGGFSTPSEALHWADTLWSMFGPPSPFSSTPRPFGAAIIDGFDFDFEAPTQNMAIFASRLRTLMDTNPRKRYLLTAAPQCPYPDHAMDSILQRVPLDFISIQFYNNYCGAPSYISTAAVQNNFNFATWDAWAKRAPNPRVKVLLGIPGSPSAAGSGYVSGAQLEGVLAYARRYESFGGVMMWDFSQVQGNRGVLETVERGLRGEWAGEGAATRGGGGSGGPGMGMGTETGTGTGLAPVPVEGTGAGSVPRWGQCGGKGYEGPTGCQAPYACVHQSEWWAHCN</sequence>
<accession>A0AA39XWX6</accession>
<evidence type="ECO:0000256" key="4">
    <source>
        <dbReference type="ARBA" id="ARBA00022525"/>
    </source>
</evidence>
<evidence type="ECO:0000256" key="10">
    <source>
        <dbReference type="ARBA" id="ARBA00023295"/>
    </source>
</evidence>
<dbReference type="PROSITE" id="PS51910">
    <property type="entry name" value="GH18_2"/>
    <property type="match status" value="1"/>
</dbReference>
<evidence type="ECO:0000256" key="12">
    <source>
        <dbReference type="ARBA" id="ARBA00025727"/>
    </source>
</evidence>
<dbReference type="PANTHER" id="PTHR45708:SF49">
    <property type="entry name" value="ENDOCHITINASE"/>
    <property type="match status" value="1"/>
</dbReference>
<dbReference type="InterPro" id="IPR050542">
    <property type="entry name" value="Glycosyl_Hydrlase18_Chitinase"/>
</dbReference>
<dbReference type="GO" id="GO:0006032">
    <property type="term" value="P:chitin catabolic process"/>
    <property type="evidence" value="ECO:0007669"/>
    <property type="project" value="UniProtKB-KW"/>
</dbReference>
<gene>
    <name evidence="18" type="ORF">B0T16DRAFT_516209</name>
</gene>
<dbReference type="Pfam" id="PF00734">
    <property type="entry name" value="CBM_1"/>
    <property type="match status" value="1"/>
</dbReference>
<evidence type="ECO:0000256" key="11">
    <source>
        <dbReference type="ARBA" id="ARBA00023326"/>
    </source>
</evidence>
<evidence type="ECO:0000259" key="16">
    <source>
        <dbReference type="PROSITE" id="PS51164"/>
    </source>
</evidence>
<dbReference type="PROSITE" id="PS01095">
    <property type="entry name" value="GH18_1"/>
    <property type="match status" value="1"/>
</dbReference>
<dbReference type="GO" id="GO:0030248">
    <property type="term" value="F:cellulose binding"/>
    <property type="evidence" value="ECO:0007669"/>
    <property type="project" value="InterPro"/>
</dbReference>
<keyword evidence="4" id="KW-0964">Secreted</keyword>
<dbReference type="Pfam" id="PF00704">
    <property type="entry name" value="Glyco_hydro_18"/>
    <property type="match status" value="1"/>
</dbReference>
<dbReference type="InterPro" id="IPR035971">
    <property type="entry name" value="CBD_sf"/>
</dbReference>
<dbReference type="AlphaFoldDB" id="A0AA39XWX6"/>
<dbReference type="SUPFAM" id="SSF57180">
    <property type="entry name" value="Cellulose-binding domain"/>
    <property type="match status" value="1"/>
</dbReference>
<dbReference type="SUPFAM" id="SSF51445">
    <property type="entry name" value="(Trans)glycosidases"/>
    <property type="match status" value="1"/>
</dbReference>
<evidence type="ECO:0000313" key="18">
    <source>
        <dbReference type="EMBL" id="KAK0641763.1"/>
    </source>
</evidence>
<evidence type="ECO:0000256" key="1">
    <source>
        <dbReference type="ARBA" id="ARBA00000822"/>
    </source>
</evidence>
<feature type="domain" description="GH18" evidence="17">
    <location>
        <begin position="30"/>
        <end position="327"/>
    </location>
</feature>
<name>A0AA39XWX6_9PEZI</name>
<keyword evidence="5" id="KW-0147">Chitin-binding</keyword>
<protein>
    <recommendedName>
        <fullName evidence="3">chitinase</fullName>
        <ecNumber evidence="3">3.2.1.14</ecNumber>
    </recommendedName>
</protein>
<dbReference type="Proteomes" id="UP001174936">
    <property type="component" value="Unassembled WGS sequence"/>
</dbReference>
<feature type="domain" description="CBM1" evidence="16">
    <location>
        <begin position="369"/>
        <end position="405"/>
    </location>
</feature>
<feature type="signal peptide" evidence="15">
    <location>
        <begin position="1"/>
        <end position="22"/>
    </location>
</feature>
<feature type="region of interest" description="Disordered" evidence="14">
    <location>
        <begin position="330"/>
        <end position="357"/>
    </location>
</feature>